<feature type="domain" description="Aldehyde dehydrogenase" evidence="5">
    <location>
        <begin position="35"/>
        <end position="494"/>
    </location>
</feature>
<comment type="similarity">
    <text evidence="1 4">Belongs to the aldehyde dehydrogenase family.</text>
</comment>
<dbReference type="InterPro" id="IPR016162">
    <property type="entry name" value="Ald_DH_N"/>
</dbReference>
<proteinExistence type="inferred from homology"/>
<keyword evidence="7" id="KW-1185">Reference proteome</keyword>
<evidence type="ECO:0000313" key="7">
    <source>
        <dbReference type="Proteomes" id="UP001648503"/>
    </source>
</evidence>
<reference evidence="6 7" key="1">
    <citation type="submission" date="2021-02" db="EMBL/GenBank/DDBJ databases">
        <title>Variation within the Batrachochytrium salamandrivorans European outbreak.</title>
        <authorList>
            <person name="Kelly M."/>
            <person name="Pasmans F."/>
            <person name="Shea T.P."/>
            <person name="Munoz J.F."/>
            <person name="Carranza S."/>
            <person name="Cuomo C.A."/>
            <person name="Martel A."/>
        </authorList>
    </citation>
    <scope>NUCLEOTIDE SEQUENCE [LARGE SCALE GENOMIC DNA]</scope>
    <source>
        <strain evidence="6 7">AMFP18/2</strain>
    </source>
</reference>
<evidence type="ECO:0000256" key="3">
    <source>
        <dbReference type="PROSITE-ProRule" id="PRU10007"/>
    </source>
</evidence>
<accession>A0ABQ8F0R7</accession>
<dbReference type="InterPro" id="IPR015590">
    <property type="entry name" value="Aldehyde_DH_dom"/>
</dbReference>
<dbReference type="Gene3D" id="3.40.605.10">
    <property type="entry name" value="Aldehyde Dehydrogenase, Chain A, domain 1"/>
    <property type="match status" value="1"/>
</dbReference>
<dbReference type="PANTHER" id="PTHR11699">
    <property type="entry name" value="ALDEHYDE DEHYDROGENASE-RELATED"/>
    <property type="match status" value="1"/>
</dbReference>
<evidence type="ECO:0000256" key="1">
    <source>
        <dbReference type="ARBA" id="ARBA00009986"/>
    </source>
</evidence>
<sequence length="499" mass="53508">MTASDTTSIIHSTTIAHKGSKYQVPTGLFINNQFVPSISGRTFPSTNPATGKVFLEFCEADKADVDVAVAAAKAALKGWQMVPSPARGVLMWKLADLIEKNAKELAELESLDNGKPVGVAFAADLPLTVACLRYYAGWSDKNTGQLVDATPTQHTFTRHEPIGVVGQIIPWNFPLLMLAWKLGPALACGNVVIVKTSEKTPLTALKVAELIVEAGFPPGVVNILSGYGPTAGDAIARHLDISKVAFTGSTVTGRKVAIAAAESNLKKVTLELGGKSPNIIFPDADLDSAIKFASMGIFFNAGQCCCAGSRVFVHEDVYDEFVSKFEKSMAAVKTGDPFDANNDQGAIVDKLQYDRVLSYIDIGRQEGARVISGATPLGSDGYFIAPTLITDVKDSMRISKEEIFGPVVCVLKFKTVEEVLERANNSTYGLAAGVHTKDIRTALRMSNELKAGTVWVNQYNAFHAQMPFGGFKESGVGRELGQYALAEYSQIKSVMINLA</sequence>
<dbReference type="CDD" id="cd07091">
    <property type="entry name" value="ALDH_F1-2_Ald2-like"/>
    <property type="match status" value="1"/>
</dbReference>
<gene>
    <name evidence="6" type="ORF">BASA50_009744</name>
</gene>
<evidence type="ECO:0000313" key="6">
    <source>
        <dbReference type="EMBL" id="KAH6590042.1"/>
    </source>
</evidence>
<dbReference type="Proteomes" id="UP001648503">
    <property type="component" value="Unassembled WGS sequence"/>
</dbReference>
<dbReference type="InterPro" id="IPR016161">
    <property type="entry name" value="Ald_DH/histidinol_DH"/>
</dbReference>
<dbReference type="InterPro" id="IPR016160">
    <property type="entry name" value="Ald_DH_CS_CYS"/>
</dbReference>
<evidence type="ECO:0000256" key="2">
    <source>
        <dbReference type="ARBA" id="ARBA00023002"/>
    </source>
</evidence>
<protein>
    <recommendedName>
        <fullName evidence="5">Aldehyde dehydrogenase domain-containing protein</fullName>
    </recommendedName>
</protein>
<evidence type="ECO:0000259" key="5">
    <source>
        <dbReference type="Pfam" id="PF00171"/>
    </source>
</evidence>
<organism evidence="6 7">
    <name type="scientific">Batrachochytrium salamandrivorans</name>
    <dbReference type="NCBI Taxonomy" id="1357716"/>
    <lineage>
        <taxon>Eukaryota</taxon>
        <taxon>Fungi</taxon>
        <taxon>Fungi incertae sedis</taxon>
        <taxon>Chytridiomycota</taxon>
        <taxon>Chytridiomycota incertae sedis</taxon>
        <taxon>Chytridiomycetes</taxon>
        <taxon>Rhizophydiales</taxon>
        <taxon>Rhizophydiales incertae sedis</taxon>
        <taxon>Batrachochytrium</taxon>
    </lineage>
</organism>
<dbReference type="Gene3D" id="3.40.309.10">
    <property type="entry name" value="Aldehyde Dehydrogenase, Chain A, domain 2"/>
    <property type="match status" value="1"/>
</dbReference>
<dbReference type="Pfam" id="PF00171">
    <property type="entry name" value="Aldedh"/>
    <property type="match status" value="1"/>
</dbReference>
<name>A0ABQ8F0R7_9FUNG</name>
<dbReference type="EMBL" id="JAFCIX010000438">
    <property type="protein sequence ID" value="KAH6590042.1"/>
    <property type="molecule type" value="Genomic_DNA"/>
</dbReference>
<evidence type="ECO:0000256" key="4">
    <source>
        <dbReference type="RuleBase" id="RU003345"/>
    </source>
</evidence>
<feature type="active site" evidence="3">
    <location>
        <position position="271"/>
    </location>
</feature>
<keyword evidence="2 4" id="KW-0560">Oxidoreductase</keyword>
<dbReference type="PROSITE" id="PS00687">
    <property type="entry name" value="ALDEHYDE_DEHYDR_GLU"/>
    <property type="match status" value="1"/>
</dbReference>
<dbReference type="PROSITE" id="PS00070">
    <property type="entry name" value="ALDEHYDE_DEHYDR_CYS"/>
    <property type="match status" value="1"/>
</dbReference>
<comment type="caution">
    <text evidence="6">The sequence shown here is derived from an EMBL/GenBank/DDBJ whole genome shotgun (WGS) entry which is preliminary data.</text>
</comment>
<dbReference type="SUPFAM" id="SSF53720">
    <property type="entry name" value="ALDH-like"/>
    <property type="match status" value="1"/>
</dbReference>
<dbReference type="InterPro" id="IPR029510">
    <property type="entry name" value="Ald_DH_CS_GLU"/>
</dbReference>
<dbReference type="InterPro" id="IPR016163">
    <property type="entry name" value="Ald_DH_C"/>
</dbReference>